<dbReference type="AlphaFoldDB" id="A0A8B8E003"/>
<dbReference type="SUPFAM" id="SSF52540">
    <property type="entry name" value="P-loop containing nucleoside triphosphate hydrolases"/>
    <property type="match status" value="1"/>
</dbReference>
<evidence type="ECO:0000256" key="1">
    <source>
        <dbReference type="ARBA" id="ARBA00022741"/>
    </source>
</evidence>
<evidence type="ECO:0000313" key="4">
    <source>
        <dbReference type="RefSeq" id="XP_022333857.1"/>
    </source>
</evidence>
<dbReference type="GO" id="GO:0003924">
    <property type="term" value="F:GTPase activity"/>
    <property type="evidence" value="ECO:0007669"/>
    <property type="project" value="InterPro"/>
</dbReference>
<dbReference type="PRINTS" id="PR00449">
    <property type="entry name" value="RASTRNSFRMNG"/>
</dbReference>
<accession>A0A8B8E003</accession>
<dbReference type="Pfam" id="PF00071">
    <property type="entry name" value="Ras"/>
    <property type="match status" value="1"/>
</dbReference>
<dbReference type="KEGG" id="cvn:111130881"/>
<dbReference type="InterPro" id="IPR003578">
    <property type="entry name" value="Small_GTPase_Rho"/>
</dbReference>
<dbReference type="SMART" id="SM00175">
    <property type="entry name" value="RAB"/>
    <property type="match status" value="1"/>
</dbReference>
<dbReference type="PANTHER" id="PTHR24072">
    <property type="entry name" value="RHO FAMILY GTPASE"/>
    <property type="match status" value="1"/>
</dbReference>
<dbReference type="NCBIfam" id="TIGR00231">
    <property type="entry name" value="small_GTP"/>
    <property type="match status" value="1"/>
</dbReference>
<organism evidence="3 4">
    <name type="scientific">Crassostrea virginica</name>
    <name type="common">Eastern oyster</name>
    <dbReference type="NCBI Taxonomy" id="6565"/>
    <lineage>
        <taxon>Eukaryota</taxon>
        <taxon>Metazoa</taxon>
        <taxon>Spiralia</taxon>
        <taxon>Lophotrochozoa</taxon>
        <taxon>Mollusca</taxon>
        <taxon>Bivalvia</taxon>
        <taxon>Autobranchia</taxon>
        <taxon>Pteriomorphia</taxon>
        <taxon>Ostreida</taxon>
        <taxon>Ostreoidea</taxon>
        <taxon>Ostreidae</taxon>
        <taxon>Crassostrea</taxon>
    </lineage>
</organism>
<keyword evidence="2" id="KW-0342">GTP-binding</keyword>
<dbReference type="InterPro" id="IPR027417">
    <property type="entry name" value="P-loop_NTPase"/>
</dbReference>
<reference evidence="4" key="1">
    <citation type="submission" date="2025-08" db="UniProtKB">
        <authorList>
            <consortium name="RefSeq"/>
        </authorList>
    </citation>
    <scope>IDENTIFICATION</scope>
    <source>
        <tissue evidence="4">Whole sample</tissue>
    </source>
</reference>
<dbReference type="CDD" id="cd00157">
    <property type="entry name" value="Rho"/>
    <property type="match status" value="1"/>
</dbReference>
<dbReference type="SMART" id="SM00174">
    <property type="entry name" value="RHO"/>
    <property type="match status" value="1"/>
</dbReference>
<gene>
    <name evidence="4" type="primary">LOC111130881</name>
</gene>
<sequence length="185" mass="21053">MVFSMHSSVQCTVVGDGFVGKSCLIQKLTGRKFHQEYIATLKDDYFTKLSMNGDTYEMNITDLAGEHEDLFSLDVPDIYVVCFSLVDKDSLDSVEEFWVPKIQSLDQSVPIVLVGTQMDMRKPLDAKHISTEEGTKLAKRLGADYYVECSAKENSGIQETFQKAILAKIRNEKRKLDLIRRMLNR</sequence>
<dbReference type="InterPro" id="IPR005225">
    <property type="entry name" value="Small_GTP-bd"/>
</dbReference>
<dbReference type="SMART" id="SM00173">
    <property type="entry name" value="RAS"/>
    <property type="match status" value="1"/>
</dbReference>
<dbReference type="PROSITE" id="PS51421">
    <property type="entry name" value="RAS"/>
    <property type="match status" value="1"/>
</dbReference>
<evidence type="ECO:0000313" key="3">
    <source>
        <dbReference type="Proteomes" id="UP000694844"/>
    </source>
</evidence>
<dbReference type="GeneID" id="111130881"/>
<proteinExistence type="predicted"/>
<dbReference type="GO" id="GO:0005525">
    <property type="term" value="F:GTP binding"/>
    <property type="evidence" value="ECO:0007669"/>
    <property type="project" value="UniProtKB-KW"/>
</dbReference>
<dbReference type="PROSITE" id="PS51420">
    <property type="entry name" value="RHO"/>
    <property type="match status" value="1"/>
</dbReference>
<dbReference type="OrthoDB" id="6088098at2759"/>
<keyword evidence="1" id="KW-0547">Nucleotide-binding</keyword>
<name>A0A8B8E003_CRAVI</name>
<dbReference type="Proteomes" id="UP000694844">
    <property type="component" value="Chromosome 4"/>
</dbReference>
<dbReference type="RefSeq" id="XP_022333857.1">
    <property type="nucleotide sequence ID" value="XM_022478149.1"/>
</dbReference>
<keyword evidence="3" id="KW-1185">Reference proteome</keyword>
<evidence type="ECO:0000256" key="2">
    <source>
        <dbReference type="ARBA" id="ARBA00023134"/>
    </source>
</evidence>
<dbReference type="GO" id="GO:0007264">
    <property type="term" value="P:small GTPase-mediated signal transduction"/>
    <property type="evidence" value="ECO:0007669"/>
    <property type="project" value="InterPro"/>
</dbReference>
<dbReference type="InterPro" id="IPR001806">
    <property type="entry name" value="Small_GTPase"/>
</dbReference>
<dbReference type="PROSITE" id="PS51419">
    <property type="entry name" value="RAB"/>
    <property type="match status" value="1"/>
</dbReference>
<protein>
    <submittedName>
        <fullName evidence="4">Cdc42 homolog</fullName>
    </submittedName>
</protein>
<dbReference type="Gene3D" id="3.40.50.300">
    <property type="entry name" value="P-loop containing nucleotide triphosphate hydrolases"/>
    <property type="match status" value="1"/>
</dbReference>